<dbReference type="AlphaFoldDB" id="A0A0L0HJA5"/>
<keyword evidence="3" id="KW-1185">Reference proteome</keyword>
<organism evidence="2 3">
    <name type="scientific">Spizellomyces punctatus (strain DAOM BR117)</name>
    <dbReference type="NCBI Taxonomy" id="645134"/>
    <lineage>
        <taxon>Eukaryota</taxon>
        <taxon>Fungi</taxon>
        <taxon>Fungi incertae sedis</taxon>
        <taxon>Chytridiomycota</taxon>
        <taxon>Chytridiomycota incertae sedis</taxon>
        <taxon>Chytridiomycetes</taxon>
        <taxon>Spizellomycetales</taxon>
        <taxon>Spizellomycetaceae</taxon>
        <taxon>Spizellomyces</taxon>
    </lineage>
</organism>
<evidence type="ECO:0000313" key="2">
    <source>
        <dbReference type="EMBL" id="KND00980.1"/>
    </source>
</evidence>
<proteinExistence type="predicted"/>
<dbReference type="Proteomes" id="UP000053201">
    <property type="component" value="Unassembled WGS sequence"/>
</dbReference>
<dbReference type="EMBL" id="KQ257455">
    <property type="protein sequence ID" value="KND00980.1"/>
    <property type="molecule type" value="Genomic_DNA"/>
</dbReference>
<accession>A0A0L0HJA5</accession>
<protein>
    <submittedName>
        <fullName evidence="2">Uncharacterized protein</fullName>
    </submittedName>
</protein>
<dbReference type="GeneID" id="27692295"/>
<gene>
    <name evidence="2" type="ORF">SPPG_09170</name>
</gene>
<evidence type="ECO:0000313" key="3">
    <source>
        <dbReference type="Proteomes" id="UP000053201"/>
    </source>
</evidence>
<sequence length="77" mass="8221">MRALQKYEEAGVQGRQDLRRTKIYRGYAAKPGGKDGEGSGGEADLKSKGEPTASTQPHPATAMLKLVDRGLSATFLT</sequence>
<name>A0A0L0HJA5_SPIPD</name>
<feature type="compositionally biased region" description="Basic and acidic residues" evidence="1">
    <location>
        <begin position="32"/>
        <end position="49"/>
    </location>
</feature>
<evidence type="ECO:0000256" key="1">
    <source>
        <dbReference type="SAM" id="MobiDB-lite"/>
    </source>
</evidence>
<dbReference type="InParanoid" id="A0A0L0HJA5"/>
<dbReference type="RefSeq" id="XP_016609019.1">
    <property type="nucleotide sequence ID" value="XM_016757327.1"/>
</dbReference>
<dbReference type="VEuPathDB" id="FungiDB:SPPG_09170"/>
<feature type="region of interest" description="Disordered" evidence="1">
    <location>
        <begin position="24"/>
        <end position="63"/>
    </location>
</feature>
<reference evidence="2 3" key="1">
    <citation type="submission" date="2009-08" db="EMBL/GenBank/DDBJ databases">
        <title>The Genome Sequence of Spizellomyces punctatus strain DAOM BR117.</title>
        <authorList>
            <consortium name="The Broad Institute Genome Sequencing Platform"/>
            <person name="Russ C."/>
            <person name="Cuomo C."/>
            <person name="Shea T."/>
            <person name="Young S.K."/>
            <person name="Zeng Q."/>
            <person name="Koehrsen M."/>
            <person name="Haas B."/>
            <person name="Borodovsky M."/>
            <person name="Guigo R."/>
            <person name="Alvarado L."/>
            <person name="Berlin A."/>
            <person name="Bochicchio J."/>
            <person name="Borenstein D."/>
            <person name="Chapman S."/>
            <person name="Chen Z."/>
            <person name="Engels R."/>
            <person name="Freedman E."/>
            <person name="Gellesch M."/>
            <person name="Goldberg J."/>
            <person name="Griggs A."/>
            <person name="Gujja S."/>
            <person name="Heiman D."/>
            <person name="Hepburn T."/>
            <person name="Howarth C."/>
            <person name="Jen D."/>
            <person name="Larson L."/>
            <person name="Lewis B."/>
            <person name="Mehta T."/>
            <person name="Park D."/>
            <person name="Pearson M."/>
            <person name="Roberts A."/>
            <person name="Saif S."/>
            <person name="Shenoy N."/>
            <person name="Sisk P."/>
            <person name="Stolte C."/>
            <person name="Sykes S."/>
            <person name="Thomson T."/>
            <person name="Walk T."/>
            <person name="White J."/>
            <person name="Yandava C."/>
            <person name="Burger G."/>
            <person name="Gray M.W."/>
            <person name="Holland P.W.H."/>
            <person name="King N."/>
            <person name="Lang F.B.F."/>
            <person name="Roger A.J."/>
            <person name="Ruiz-Trillo I."/>
            <person name="Lander E."/>
            <person name="Nusbaum C."/>
        </authorList>
    </citation>
    <scope>NUCLEOTIDE SEQUENCE [LARGE SCALE GENOMIC DNA]</scope>
    <source>
        <strain evidence="2 3">DAOM BR117</strain>
    </source>
</reference>